<evidence type="ECO:0000313" key="3">
    <source>
        <dbReference type="Proteomes" id="UP000245207"/>
    </source>
</evidence>
<evidence type="ECO:0000313" key="2">
    <source>
        <dbReference type="EMBL" id="PWA58409.1"/>
    </source>
</evidence>
<name>A0A2U1MAY0_ARTAN</name>
<dbReference type="STRING" id="35608.A0A2U1MAY0"/>
<gene>
    <name evidence="2" type="ORF">CTI12_AA400240</name>
</gene>
<keyword evidence="1" id="KW-0812">Transmembrane</keyword>
<comment type="caution">
    <text evidence="2">The sequence shown here is derived from an EMBL/GenBank/DDBJ whole genome shotgun (WGS) entry which is preliminary data.</text>
</comment>
<organism evidence="2 3">
    <name type="scientific">Artemisia annua</name>
    <name type="common">Sweet wormwood</name>
    <dbReference type="NCBI Taxonomy" id="35608"/>
    <lineage>
        <taxon>Eukaryota</taxon>
        <taxon>Viridiplantae</taxon>
        <taxon>Streptophyta</taxon>
        <taxon>Embryophyta</taxon>
        <taxon>Tracheophyta</taxon>
        <taxon>Spermatophyta</taxon>
        <taxon>Magnoliopsida</taxon>
        <taxon>eudicotyledons</taxon>
        <taxon>Gunneridae</taxon>
        <taxon>Pentapetalae</taxon>
        <taxon>asterids</taxon>
        <taxon>campanulids</taxon>
        <taxon>Asterales</taxon>
        <taxon>Asteraceae</taxon>
        <taxon>Asteroideae</taxon>
        <taxon>Anthemideae</taxon>
        <taxon>Artemisiinae</taxon>
        <taxon>Artemisia</taxon>
    </lineage>
</organism>
<dbReference type="Proteomes" id="UP000245207">
    <property type="component" value="Unassembled WGS sequence"/>
</dbReference>
<accession>A0A2U1MAY0</accession>
<keyword evidence="1" id="KW-1133">Transmembrane helix</keyword>
<evidence type="ECO:0000256" key="1">
    <source>
        <dbReference type="SAM" id="Phobius"/>
    </source>
</evidence>
<keyword evidence="1" id="KW-0472">Membrane</keyword>
<dbReference type="AlphaFoldDB" id="A0A2U1MAY0"/>
<proteinExistence type="predicted"/>
<feature type="transmembrane region" description="Helical" evidence="1">
    <location>
        <begin position="27"/>
        <end position="56"/>
    </location>
</feature>
<dbReference type="EMBL" id="PKPP01005902">
    <property type="protein sequence ID" value="PWA58409.1"/>
    <property type="molecule type" value="Genomic_DNA"/>
</dbReference>
<reference evidence="2 3" key="1">
    <citation type="journal article" date="2018" name="Mol. Plant">
        <title>The genome of Artemisia annua provides insight into the evolution of Asteraceae family and artemisinin biosynthesis.</title>
        <authorList>
            <person name="Shen Q."/>
            <person name="Zhang L."/>
            <person name="Liao Z."/>
            <person name="Wang S."/>
            <person name="Yan T."/>
            <person name="Shi P."/>
            <person name="Liu M."/>
            <person name="Fu X."/>
            <person name="Pan Q."/>
            <person name="Wang Y."/>
            <person name="Lv Z."/>
            <person name="Lu X."/>
            <person name="Zhang F."/>
            <person name="Jiang W."/>
            <person name="Ma Y."/>
            <person name="Chen M."/>
            <person name="Hao X."/>
            <person name="Li L."/>
            <person name="Tang Y."/>
            <person name="Lv G."/>
            <person name="Zhou Y."/>
            <person name="Sun X."/>
            <person name="Brodelius P.E."/>
            <person name="Rose J.K.C."/>
            <person name="Tang K."/>
        </authorList>
    </citation>
    <scope>NUCLEOTIDE SEQUENCE [LARGE SCALE GENOMIC DNA]</scope>
    <source>
        <strain evidence="3">cv. Huhao1</strain>
        <tissue evidence="2">Leaf</tissue>
    </source>
</reference>
<keyword evidence="3" id="KW-1185">Reference proteome</keyword>
<protein>
    <submittedName>
        <fullName evidence="2">Aquaporin-like protein</fullName>
    </submittedName>
</protein>
<sequence>MPISSISIGTSAGASSSDTLKAALAEFISMLTFIFAGEGVGMAFGNVSFCALSIYFSMARNKETSPFAL</sequence>